<dbReference type="GO" id="GO:0000166">
    <property type="term" value="F:nucleotide binding"/>
    <property type="evidence" value="ECO:0007669"/>
    <property type="project" value="InterPro"/>
</dbReference>
<proteinExistence type="predicted"/>
<feature type="domain" description="P-type ATPase A" evidence="3">
    <location>
        <begin position="37"/>
        <end position="98"/>
    </location>
</feature>
<gene>
    <name evidence="4" type="ORF">F3Y22_tig00111208pilonHSYRG00159</name>
</gene>
<organism evidence="4 5">
    <name type="scientific">Hibiscus syriacus</name>
    <name type="common">Rose of Sharon</name>
    <dbReference type="NCBI Taxonomy" id="106335"/>
    <lineage>
        <taxon>Eukaryota</taxon>
        <taxon>Viridiplantae</taxon>
        <taxon>Streptophyta</taxon>
        <taxon>Embryophyta</taxon>
        <taxon>Tracheophyta</taxon>
        <taxon>Spermatophyta</taxon>
        <taxon>Magnoliopsida</taxon>
        <taxon>eudicotyledons</taxon>
        <taxon>Gunneridae</taxon>
        <taxon>Pentapetalae</taxon>
        <taxon>rosids</taxon>
        <taxon>malvids</taxon>
        <taxon>Malvales</taxon>
        <taxon>Malvaceae</taxon>
        <taxon>Malvoideae</taxon>
        <taxon>Hibiscus</taxon>
    </lineage>
</organism>
<keyword evidence="5" id="KW-1185">Reference proteome</keyword>
<dbReference type="SUPFAM" id="SSF81660">
    <property type="entry name" value="Metal cation-transporting ATPase, ATP-binding domain N"/>
    <property type="match status" value="1"/>
</dbReference>
<feature type="signal peptide" evidence="2">
    <location>
        <begin position="1"/>
        <end position="20"/>
    </location>
</feature>
<evidence type="ECO:0000259" key="3">
    <source>
        <dbReference type="Pfam" id="PF00122"/>
    </source>
</evidence>
<dbReference type="Proteomes" id="UP000436088">
    <property type="component" value="Unassembled WGS sequence"/>
</dbReference>
<sequence>MWNPLSWVMEAIKIMAIVLANENNAGNATAALMADHAPKTNVLRNGKWSEQEATILVPGDIINIKLGYIVPTDARLLEGDPLKIDQSAFTGEIEVVFVATSGCYQCSHLLWLSQQGAITKRMTAIEEMASMDIKSMLSCSQQEPLELKIKMPLMLPLLELGMLVDPEDARAGIREMHFLPFSPVDKRTVLTYIDSNCNWHRASKGSPEQILTLCNAKEDVKKKVHSIIDKFADRGLRSLGVARQQVPEKTKEDAGTPW</sequence>
<dbReference type="Gene3D" id="3.40.1110.10">
    <property type="entry name" value="Calcium-transporting ATPase, cytoplasmic domain N"/>
    <property type="match status" value="1"/>
</dbReference>
<dbReference type="EMBL" id="VEPZ02001269">
    <property type="protein sequence ID" value="KAE8683408.1"/>
    <property type="molecule type" value="Genomic_DNA"/>
</dbReference>
<dbReference type="Gene3D" id="2.70.150.10">
    <property type="entry name" value="Calcium-transporting ATPase, cytoplasmic transduction domain A"/>
    <property type="match status" value="1"/>
</dbReference>
<evidence type="ECO:0000313" key="4">
    <source>
        <dbReference type="EMBL" id="KAE8683408.1"/>
    </source>
</evidence>
<dbReference type="InterPro" id="IPR059000">
    <property type="entry name" value="ATPase_P-type_domA"/>
</dbReference>
<dbReference type="InterPro" id="IPR023299">
    <property type="entry name" value="ATPase_P-typ_cyto_dom_N"/>
</dbReference>
<evidence type="ECO:0000313" key="5">
    <source>
        <dbReference type="Proteomes" id="UP000436088"/>
    </source>
</evidence>
<name>A0A6A2YVE4_HIBSY</name>
<dbReference type="AlphaFoldDB" id="A0A6A2YVE4"/>
<keyword evidence="2" id="KW-0732">Signal</keyword>
<dbReference type="PANTHER" id="PTHR42861">
    <property type="entry name" value="CALCIUM-TRANSPORTING ATPASE"/>
    <property type="match status" value="1"/>
</dbReference>
<comment type="caution">
    <text evidence="4">The sequence shown here is derived from an EMBL/GenBank/DDBJ whole genome shotgun (WGS) entry which is preliminary data.</text>
</comment>
<feature type="chain" id="PRO_5025500993" evidence="2">
    <location>
        <begin position="21"/>
        <end position="258"/>
    </location>
</feature>
<dbReference type="Pfam" id="PF00122">
    <property type="entry name" value="E1-E2_ATPase"/>
    <property type="match status" value="1"/>
</dbReference>
<protein>
    <submittedName>
        <fullName evidence="4">Plasma membrane ATPase</fullName>
    </submittedName>
</protein>
<dbReference type="Gene3D" id="1.20.1110.10">
    <property type="entry name" value="Calcium-transporting ATPase, transmembrane domain"/>
    <property type="match status" value="1"/>
</dbReference>
<keyword evidence="1" id="KW-0460">Magnesium</keyword>
<accession>A0A6A2YVE4</accession>
<evidence type="ECO:0000256" key="1">
    <source>
        <dbReference type="ARBA" id="ARBA00022842"/>
    </source>
</evidence>
<dbReference type="InterPro" id="IPR008250">
    <property type="entry name" value="ATPase_P-typ_transduc_dom_A_sf"/>
</dbReference>
<reference evidence="4" key="1">
    <citation type="submission" date="2019-09" db="EMBL/GenBank/DDBJ databases">
        <title>Draft genome information of white flower Hibiscus syriacus.</title>
        <authorList>
            <person name="Kim Y.-M."/>
        </authorList>
    </citation>
    <scope>NUCLEOTIDE SEQUENCE [LARGE SCALE GENOMIC DNA]</scope>
    <source>
        <strain evidence="4">YM2019G1</strain>
    </source>
</reference>
<dbReference type="SUPFAM" id="SSF81653">
    <property type="entry name" value="Calcium ATPase, transduction domain A"/>
    <property type="match status" value="1"/>
</dbReference>
<evidence type="ECO:0000256" key="2">
    <source>
        <dbReference type="SAM" id="SignalP"/>
    </source>
</evidence>